<dbReference type="Gene3D" id="3.30.1540.10">
    <property type="entry name" value="formyl-coa transferase, domain 3"/>
    <property type="match status" value="1"/>
</dbReference>
<name>A0ABT3Z577_9HYPH</name>
<evidence type="ECO:0000313" key="3">
    <source>
        <dbReference type="Proteomes" id="UP001073227"/>
    </source>
</evidence>
<sequence length="398" mass="42858">MSLNGIRVVDLTRIISGPFCTQLLADLGADVIKIETIGGDPLRNQGAKVNGFSWYFAAYNRNKRSVALDLYSDEGKTILKQIIRSADVLVENFRPGVLDKMGLSKPELEQMNPNLIVCNISGFGASGPYAQRPAFDFIAQALSGFMSVNGVEDEPPIRSGLPISDLVAGLYGALGVVSRLVGRPGPGDAPSGVQNVDISLTDSMVSLLSYMASDHLAVGRSPVRSGNDHPLVAPYGVFETANNPIAVAPSNDGVYAKLLAAMDLQHLHSDPRFLTNADRLTNRGALRDILAPIFKSAPSAHWIERLNKAGVPVGPILSVPEVFEDPQIRHRDMMIEVDHGDRGPVQMLGFPMKFSQDACEVRYAAPTLGQHSSQVLSEAGFSQAEIDAFAKQGVLRQE</sequence>
<dbReference type="SUPFAM" id="SSF89796">
    <property type="entry name" value="CoA-transferase family III (CaiB/BaiF)"/>
    <property type="match status" value="1"/>
</dbReference>
<dbReference type="InterPro" id="IPR044855">
    <property type="entry name" value="CoA-Trfase_III_dom3_sf"/>
</dbReference>
<organism evidence="2 3">
    <name type="scientific">Hoeflea algicola</name>
    <dbReference type="NCBI Taxonomy" id="2983763"/>
    <lineage>
        <taxon>Bacteria</taxon>
        <taxon>Pseudomonadati</taxon>
        <taxon>Pseudomonadota</taxon>
        <taxon>Alphaproteobacteria</taxon>
        <taxon>Hyphomicrobiales</taxon>
        <taxon>Rhizobiaceae</taxon>
        <taxon>Hoeflea</taxon>
    </lineage>
</organism>
<dbReference type="RefSeq" id="WP_267652551.1">
    <property type="nucleotide sequence ID" value="NZ_JAOVZR010000001.1"/>
</dbReference>
<comment type="caution">
    <text evidence="2">The sequence shown here is derived from an EMBL/GenBank/DDBJ whole genome shotgun (WGS) entry which is preliminary data.</text>
</comment>
<evidence type="ECO:0000313" key="2">
    <source>
        <dbReference type="EMBL" id="MCY0146915.1"/>
    </source>
</evidence>
<dbReference type="PANTHER" id="PTHR48207">
    <property type="entry name" value="SUCCINATE--HYDROXYMETHYLGLUTARATE COA-TRANSFERASE"/>
    <property type="match status" value="1"/>
</dbReference>
<keyword evidence="3" id="KW-1185">Reference proteome</keyword>
<dbReference type="PANTHER" id="PTHR48207:SF3">
    <property type="entry name" value="SUCCINATE--HYDROXYMETHYLGLUTARATE COA-TRANSFERASE"/>
    <property type="match status" value="1"/>
</dbReference>
<gene>
    <name evidence="2" type="ORF">OEG84_04080</name>
</gene>
<reference evidence="2" key="1">
    <citation type="submission" date="2022-10" db="EMBL/GenBank/DDBJ databases">
        <title>Hoeflea sp. G2-23, isolated from marine algae.</title>
        <authorList>
            <person name="Kristyanto S."/>
            <person name="Kim J.M."/>
            <person name="Jeon C.O."/>
        </authorList>
    </citation>
    <scope>NUCLEOTIDE SEQUENCE</scope>
    <source>
        <strain evidence="2">G2-23</strain>
    </source>
</reference>
<dbReference type="EMBL" id="JAOVZR010000001">
    <property type="protein sequence ID" value="MCY0146915.1"/>
    <property type="molecule type" value="Genomic_DNA"/>
</dbReference>
<keyword evidence="1 2" id="KW-0808">Transferase</keyword>
<evidence type="ECO:0000256" key="1">
    <source>
        <dbReference type="ARBA" id="ARBA00022679"/>
    </source>
</evidence>
<dbReference type="InterPro" id="IPR050483">
    <property type="entry name" value="CoA-transferase_III_domain"/>
</dbReference>
<dbReference type="Proteomes" id="UP001073227">
    <property type="component" value="Unassembled WGS sequence"/>
</dbReference>
<dbReference type="GO" id="GO:0016740">
    <property type="term" value="F:transferase activity"/>
    <property type="evidence" value="ECO:0007669"/>
    <property type="project" value="UniProtKB-KW"/>
</dbReference>
<proteinExistence type="predicted"/>
<dbReference type="Gene3D" id="3.40.50.10540">
    <property type="entry name" value="Crotonobetainyl-coa:carnitine coa-transferase, domain 1"/>
    <property type="match status" value="1"/>
</dbReference>
<accession>A0ABT3Z577</accession>
<protein>
    <submittedName>
        <fullName evidence="2">CoA transferase</fullName>
    </submittedName>
</protein>
<dbReference type="InterPro" id="IPR023606">
    <property type="entry name" value="CoA-Trfase_III_dom_1_sf"/>
</dbReference>
<dbReference type="Pfam" id="PF02515">
    <property type="entry name" value="CoA_transf_3"/>
    <property type="match status" value="1"/>
</dbReference>
<dbReference type="InterPro" id="IPR003673">
    <property type="entry name" value="CoA-Trfase_fam_III"/>
</dbReference>